<dbReference type="AlphaFoldDB" id="A0A2J1DVA2"/>
<evidence type="ECO:0000313" key="2">
    <source>
        <dbReference type="EMBL" id="PKH46065.1"/>
    </source>
</evidence>
<dbReference type="EMBL" id="PHFD01000256">
    <property type="protein sequence ID" value="PKH46065.1"/>
    <property type="molecule type" value="Genomic_DNA"/>
</dbReference>
<comment type="caution">
    <text evidence="2">The sequence shown here is derived from an EMBL/GenBank/DDBJ whole genome shotgun (WGS) entry which is preliminary data.</text>
</comment>
<proteinExistence type="predicted"/>
<feature type="non-terminal residue" evidence="2">
    <location>
        <position position="100"/>
    </location>
</feature>
<accession>A0A2J1DVA2</accession>
<evidence type="ECO:0000313" key="3">
    <source>
        <dbReference type="Proteomes" id="UP000233649"/>
    </source>
</evidence>
<dbReference type="Proteomes" id="UP000233649">
    <property type="component" value="Unassembled WGS sequence"/>
</dbReference>
<dbReference type="Gene3D" id="3.40.50.10880">
    <property type="entry name" value="Uncharacterised protein PF01937, DUF89, domain 3"/>
    <property type="match status" value="1"/>
</dbReference>
<gene>
    <name evidence="2" type="ORF">CVH13_01270</name>
</gene>
<dbReference type="Pfam" id="PF01937">
    <property type="entry name" value="ARMT1-like_dom"/>
    <property type="match status" value="1"/>
</dbReference>
<sequence length="100" mass="11123">MPPQLMPARSAGLAIDDTDRIEALTARVVYITDNCGEIVFDRLLLQYLHRQGSRITLVVRDEPILNDATMAEVRALRLDRYADTVTTTGCGCELGVRLDC</sequence>
<feature type="domain" description="Damage-control phosphatase ARMT1-like metal-binding" evidence="1">
    <location>
        <begin position="11"/>
        <end position="90"/>
    </location>
</feature>
<dbReference type="InterPro" id="IPR002791">
    <property type="entry name" value="ARMT1-like_metal-bd"/>
</dbReference>
<dbReference type="SUPFAM" id="SSF111321">
    <property type="entry name" value="AF1104-like"/>
    <property type="match status" value="1"/>
</dbReference>
<organism evidence="2 3">
    <name type="scientific">Dehalococcoides mccartyi</name>
    <dbReference type="NCBI Taxonomy" id="61435"/>
    <lineage>
        <taxon>Bacteria</taxon>
        <taxon>Bacillati</taxon>
        <taxon>Chloroflexota</taxon>
        <taxon>Dehalococcoidia</taxon>
        <taxon>Dehalococcoidales</taxon>
        <taxon>Dehalococcoidaceae</taxon>
        <taxon>Dehalococcoides</taxon>
    </lineage>
</organism>
<reference evidence="2 3" key="1">
    <citation type="journal article" date="2017" name="FEMS Microbiol. Ecol.">
        <title>Reconstructed genomes of novel Dehalococcoides mccartyi strains from 1,2,3,4-tetrachlorodibenzo-p-dioxin-dechlorinating enrichment cultures reveal divergent reductive dehalogenase gene profiles.</title>
        <authorList>
            <person name="Dam H.T."/>
            <person name="Vollmers J."/>
            <person name="Kaster A.K."/>
            <person name="Haggblom M.M."/>
        </authorList>
    </citation>
    <scope>NUCLEOTIDE SEQUENCE [LARGE SCALE GENOMIC DNA]</scope>
    <source>
        <strain evidence="2 3">H1-3-2.001</strain>
    </source>
</reference>
<evidence type="ECO:0000259" key="1">
    <source>
        <dbReference type="Pfam" id="PF01937"/>
    </source>
</evidence>
<name>A0A2J1DVA2_9CHLR</name>
<protein>
    <recommendedName>
        <fullName evidence="1">Damage-control phosphatase ARMT1-like metal-binding domain-containing protein</fullName>
    </recommendedName>
</protein>
<dbReference type="InterPro" id="IPR036075">
    <property type="entry name" value="ARMT-1-like_metal-bd_sf"/>
</dbReference>